<gene>
    <name evidence="1" type="ORF">pdam_00024820</name>
</gene>
<organism evidence="1 2">
    <name type="scientific">Pocillopora damicornis</name>
    <name type="common">Cauliflower coral</name>
    <name type="synonym">Millepora damicornis</name>
    <dbReference type="NCBI Taxonomy" id="46731"/>
    <lineage>
        <taxon>Eukaryota</taxon>
        <taxon>Metazoa</taxon>
        <taxon>Cnidaria</taxon>
        <taxon>Anthozoa</taxon>
        <taxon>Hexacorallia</taxon>
        <taxon>Scleractinia</taxon>
        <taxon>Astrocoeniina</taxon>
        <taxon>Pocilloporidae</taxon>
        <taxon>Pocillopora</taxon>
    </lineage>
</organism>
<protein>
    <submittedName>
        <fullName evidence="1">Uncharacterized protein</fullName>
    </submittedName>
</protein>
<dbReference type="OrthoDB" id="5989754at2759"/>
<dbReference type="EMBL" id="RCHS01000636">
    <property type="protein sequence ID" value="RMX57589.1"/>
    <property type="molecule type" value="Genomic_DNA"/>
</dbReference>
<sequence length="195" mass="21342">MNSYRNWDQQQHSQEVDITVNGSAHSPVIPIPVSSTPASAFISDPPSSAPEVFASPICPPAPSSTPAVTTSISDPPLATPEGHVQPSLVFEDIVERKFGSESVYCGNMWQSVLQTCSELNQIQTSKMLSILGKLNEDTEIHAIIKPQIARDILGCMVRLPWEVNLSLSPHSLEHLLKISLCQLISSKNQHRLPEQ</sequence>
<proteinExistence type="predicted"/>
<dbReference type="AlphaFoldDB" id="A0A3M6UVH6"/>
<evidence type="ECO:0000313" key="2">
    <source>
        <dbReference type="Proteomes" id="UP000275408"/>
    </source>
</evidence>
<name>A0A3M6UVH6_POCDA</name>
<evidence type="ECO:0000313" key="1">
    <source>
        <dbReference type="EMBL" id="RMX57589.1"/>
    </source>
</evidence>
<accession>A0A3M6UVH6</accession>
<keyword evidence="2" id="KW-1185">Reference proteome</keyword>
<dbReference type="Proteomes" id="UP000275408">
    <property type="component" value="Unassembled WGS sequence"/>
</dbReference>
<comment type="caution">
    <text evidence="1">The sequence shown here is derived from an EMBL/GenBank/DDBJ whole genome shotgun (WGS) entry which is preliminary data.</text>
</comment>
<reference evidence="1 2" key="1">
    <citation type="journal article" date="2018" name="Sci. Rep.">
        <title>Comparative analysis of the Pocillopora damicornis genome highlights role of immune system in coral evolution.</title>
        <authorList>
            <person name="Cunning R."/>
            <person name="Bay R.A."/>
            <person name="Gillette P."/>
            <person name="Baker A.C."/>
            <person name="Traylor-Knowles N."/>
        </authorList>
    </citation>
    <scope>NUCLEOTIDE SEQUENCE [LARGE SCALE GENOMIC DNA]</scope>
    <source>
        <strain evidence="1">RSMAS</strain>
        <tissue evidence="1">Whole animal</tissue>
    </source>
</reference>